<protein>
    <recommendedName>
        <fullName evidence="4">LXG domain-containing protein</fullName>
    </recommendedName>
</protein>
<dbReference type="Proteomes" id="UP001057753">
    <property type="component" value="Unassembled WGS sequence"/>
</dbReference>
<keyword evidence="1" id="KW-0175">Coiled coil</keyword>
<comment type="caution">
    <text evidence="2">The sequence shown here is derived from an EMBL/GenBank/DDBJ whole genome shotgun (WGS) entry which is preliminary data.</text>
</comment>
<gene>
    <name evidence="2" type="ORF">HXA33_16495</name>
</gene>
<reference evidence="2" key="1">
    <citation type="submission" date="2020-06" db="EMBL/GenBank/DDBJ databases">
        <title>Insight into the genomes of haloalkaliphilic bacilli from Kenyan soda lakes.</title>
        <authorList>
            <person name="Mwirichia R."/>
            <person name="Villamizar G.C."/>
            <person name="Poehlein A."/>
            <person name="Mugweru J."/>
            <person name="Kipnyargis A."/>
            <person name="Kiplimo D."/>
            <person name="Orwa P."/>
            <person name="Daniel R."/>
        </authorList>
    </citation>
    <scope>NUCLEOTIDE SEQUENCE</scope>
    <source>
        <strain evidence="2">B1096_S55</strain>
    </source>
</reference>
<evidence type="ECO:0000313" key="3">
    <source>
        <dbReference type="Proteomes" id="UP001057753"/>
    </source>
</evidence>
<evidence type="ECO:0000313" key="2">
    <source>
        <dbReference type="EMBL" id="MCR6098141.1"/>
    </source>
</evidence>
<dbReference type="AlphaFoldDB" id="A0A9Q4B4H8"/>
<name>A0A9Q4B4H8_SALAG</name>
<feature type="coiled-coil region" evidence="1">
    <location>
        <begin position="359"/>
        <end position="386"/>
    </location>
</feature>
<proteinExistence type="predicted"/>
<dbReference type="RefSeq" id="WP_257822521.1">
    <property type="nucleotide sequence ID" value="NZ_JABXYM010000001.1"/>
</dbReference>
<evidence type="ECO:0008006" key="4">
    <source>
        <dbReference type="Google" id="ProtNLM"/>
    </source>
</evidence>
<evidence type="ECO:0000256" key="1">
    <source>
        <dbReference type="SAM" id="Coils"/>
    </source>
</evidence>
<keyword evidence="3" id="KW-1185">Reference proteome</keyword>
<dbReference type="EMBL" id="JABXYM010000001">
    <property type="protein sequence ID" value="MCR6098141.1"/>
    <property type="molecule type" value="Genomic_DNA"/>
</dbReference>
<accession>A0A9Q4B4H8</accession>
<organism evidence="2 3">
    <name type="scientific">Salipaludibacillus agaradhaerens</name>
    <name type="common">Bacillus agaradhaerens</name>
    <dbReference type="NCBI Taxonomy" id="76935"/>
    <lineage>
        <taxon>Bacteria</taxon>
        <taxon>Bacillati</taxon>
        <taxon>Bacillota</taxon>
        <taxon>Bacilli</taxon>
        <taxon>Bacillales</taxon>
        <taxon>Bacillaceae</taxon>
    </lineage>
</organism>
<sequence>MGNYIADRAELNDQIAQHKAVFDTVMERLEIAESYTKQNPLSDIGAKIDYDKDAEMEKYKSEEKAILNFWSEMAQADNEAMKNFQTASEGFVTMFSKLDTLTREIRKVNGNQNPFSSKILQDLILKDGQLLASVLEKLEKGQFMSSSEREYLYFYLQEEYLDEEKIEAIESIIDMIEAGDEEGLMKRLNEHVLSSDESLALEMAMFQAYLFRGNRTLNEHVGGPDNIRDYNIARAYSELLENYHSGLYEASQFPDAKYHEWERKVSKLDIKPPKRGSYFYEIETGLRLENMNLPAFSYEYRVSYYIDESATSHFLKHEGDKAKQKYKNFPKDFWLKELTSDVVGLIDNGTQVLNVADKFIRYEEGLKELENELTSLEIQAAADKLEMELIISERPFNSLFSNQSVIEVNFIPTEATYDIIERLEGVRPQIEKSLPYPEEAIDQQDWLKVSEFLLYYEDDISKISPGLNNYISNGTNE</sequence>